<evidence type="ECO:0000313" key="3">
    <source>
        <dbReference type="Proteomes" id="UP000199469"/>
    </source>
</evidence>
<dbReference type="InterPro" id="IPR007138">
    <property type="entry name" value="ABM_dom"/>
</dbReference>
<dbReference type="PANTHER" id="PTHR33336:SF15">
    <property type="entry name" value="ABM DOMAIN-CONTAINING PROTEIN"/>
    <property type="match status" value="1"/>
</dbReference>
<dbReference type="Proteomes" id="UP000199469">
    <property type="component" value="Unassembled WGS sequence"/>
</dbReference>
<keyword evidence="2" id="KW-0560">Oxidoreductase</keyword>
<dbReference type="EMBL" id="FOIU01000002">
    <property type="protein sequence ID" value="SEW43080.1"/>
    <property type="molecule type" value="Genomic_DNA"/>
</dbReference>
<dbReference type="STRING" id="356305.SAMN05421841_3026"/>
<feature type="domain" description="ABM" evidence="1">
    <location>
        <begin position="147"/>
        <end position="237"/>
    </location>
</feature>
<dbReference type="GO" id="GO:0004497">
    <property type="term" value="F:monooxygenase activity"/>
    <property type="evidence" value="ECO:0007669"/>
    <property type="project" value="UniProtKB-KW"/>
</dbReference>
<gene>
    <name evidence="2" type="ORF">SAMN05421841_3026</name>
</gene>
<reference evidence="3" key="1">
    <citation type="submission" date="2016-10" db="EMBL/GenBank/DDBJ databases">
        <authorList>
            <person name="Varghese N."/>
            <person name="Submissions S."/>
        </authorList>
    </citation>
    <scope>NUCLEOTIDE SEQUENCE [LARGE SCALE GENOMIC DNA]</scope>
    <source>
        <strain evidence="3">DSM 17724</strain>
    </source>
</reference>
<name>A0A1I0RQR7_9FLAO</name>
<accession>A0A1I0RQR7</accession>
<organism evidence="2 3">
    <name type="scientific">Chryseobacterium wanjuense</name>
    <dbReference type="NCBI Taxonomy" id="356305"/>
    <lineage>
        <taxon>Bacteria</taxon>
        <taxon>Pseudomonadati</taxon>
        <taxon>Bacteroidota</taxon>
        <taxon>Flavobacteriia</taxon>
        <taxon>Flavobacteriales</taxon>
        <taxon>Weeksellaceae</taxon>
        <taxon>Chryseobacterium group</taxon>
        <taxon>Chryseobacterium</taxon>
    </lineage>
</organism>
<dbReference type="InterPro" id="IPR011008">
    <property type="entry name" value="Dimeric_a/b-barrel"/>
</dbReference>
<evidence type="ECO:0000259" key="1">
    <source>
        <dbReference type="PROSITE" id="PS51725"/>
    </source>
</evidence>
<sequence>MTKTNRTLGYVLHHLIVAFSAFLLFSGMSIKAQEITVKLTRFEVKADYQNQLKETLSLYVKNAISKDGNIMAEAYYEREKPSVLWLIERWKNVSELENFNMGPQAKKINSLAKKALTEPLKTIQVKDLEPLSKEEWRRTSKKEDNQLTIMLFVDAKAGTEQTFKDVYHAAMPQFRSEPGVVTYQLSQFENDPTQFVTYEKFRGDDAFQYHLKFPPIQPVIDFLNSSIKKQPFQTGIHNLIEFAPLIRE</sequence>
<keyword evidence="3" id="KW-1185">Reference proteome</keyword>
<dbReference type="AlphaFoldDB" id="A0A1I0RQR7"/>
<protein>
    <submittedName>
        <fullName evidence="2">Quinol monooxygenase YgiN</fullName>
    </submittedName>
</protein>
<dbReference type="PROSITE" id="PS51725">
    <property type="entry name" value="ABM"/>
    <property type="match status" value="1"/>
</dbReference>
<dbReference type="Pfam" id="PF03992">
    <property type="entry name" value="ABM"/>
    <property type="match status" value="2"/>
</dbReference>
<dbReference type="SUPFAM" id="SSF54909">
    <property type="entry name" value="Dimeric alpha+beta barrel"/>
    <property type="match status" value="2"/>
</dbReference>
<dbReference type="InterPro" id="IPR050744">
    <property type="entry name" value="AI-2_Isomerase_LsrG"/>
</dbReference>
<evidence type="ECO:0000313" key="2">
    <source>
        <dbReference type="EMBL" id="SEW43080.1"/>
    </source>
</evidence>
<proteinExistence type="predicted"/>
<keyword evidence="2" id="KW-0503">Monooxygenase</keyword>
<dbReference type="PANTHER" id="PTHR33336">
    <property type="entry name" value="QUINOL MONOOXYGENASE YGIN-RELATED"/>
    <property type="match status" value="1"/>
</dbReference>
<dbReference type="Gene3D" id="3.30.70.100">
    <property type="match status" value="1"/>
</dbReference>
<dbReference type="OrthoDB" id="9792284at2"/>
<dbReference type="RefSeq" id="WP_089793971.1">
    <property type="nucleotide sequence ID" value="NZ_FOIU01000002.1"/>
</dbReference>